<dbReference type="Proteomes" id="UP000013378">
    <property type="component" value="Unassembled WGS sequence"/>
</dbReference>
<dbReference type="OrthoDB" id="1753657at2"/>
<evidence type="ECO:0000313" key="2">
    <source>
        <dbReference type="Proteomes" id="UP000013378"/>
    </source>
</evidence>
<comment type="caution">
    <text evidence="1">The sequence shown here is derived from an EMBL/GenBank/DDBJ whole genome shotgun (WGS) entry which is preliminary data.</text>
</comment>
<dbReference type="EMBL" id="ARZA01000099">
    <property type="protein sequence ID" value="EOD00950.1"/>
    <property type="molecule type" value="Genomic_DNA"/>
</dbReference>
<protein>
    <recommendedName>
        <fullName evidence="3">Inhibitor of sigma-G Gin</fullName>
    </recommendedName>
</protein>
<keyword evidence="2" id="KW-1185">Reference proteome</keyword>
<organism evidence="1 2">
    <name type="scientific">Caldisalinibacter kiritimatiensis</name>
    <dbReference type="NCBI Taxonomy" id="1304284"/>
    <lineage>
        <taxon>Bacteria</taxon>
        <taxon>Bacillati</taxon>
        <taxon>Bacillota</taxon>
        <taxon>Tissierellia</taxon>
        <taxon>Tissierellales</taxon>
        <taxon>Thermohalobacteraceae</taxon>
        <taxon>Caldisalinibacter</taxon>
    </lineage>
</organism>
<proteinExistence type="predicted"/>
<reference evidence="1 2" key="1">
    <citation type="journal article" date="2015" name="Geomicrobiol. J.">
        <title>Caldisalinibacter kiritimatiensis gen. nov., sp. nov., a moderately thermohalophilic thiosulfate-reducing bacterium from a hypersaline microbial mat.</title>
        <authorList>
            <person name="Ben Hania W."/>
            <person name="Joseph M."/>
            <person name="Fiebig A."/>
            <person name="Bunk B."/>
            <person name="Klenk H.-P."/>
            <person name="Fardeau M.-L."/>
            <person name="Spring S."/>
        </authorList>
    </citation>
    <scope>NUCLEOTIDE SEQUENCE [LARGE SCALE GENOMIC DNA]</scope>
    <source>
        <strain evidence="1 2">L21-TH-D2</strain>
    </source>
</reference>
<dbReference type="AlphaFoldDB" id="R1CF84"/>
<dbReference type="InterPro" id="IPR019700">
    <property type="entry name" value="Sigma-G_inhibitor_Gin"/>
</dbReference>
<dbReference type="Pfam" id="PF10764">
    <property type="entry name" value="Gin"/>
    <property type="match status" value="1"/>
</dbReference>
<evidence type="ECO:0000313" key="1">
    <source>
        <dbReference type="EMBL" id="EOD00950.1"/>
    </source>
</evidence>
<dbReference type="eggNOG" id="ENOG502ZF8G">
    <property type="taxonomic scope" value="Bacteria"/>
</dbReference>
<gene>
    <name evidence="1" type="ORF">L21TH_0987</name>
</gene>
<evidence type="ECO:0008006" key="3">
    <source>
        <dbReference type="Google" id="ProtNLM"/>
    </source>
</evidence>
<sequence>MTGNCGICDGECNHFISLLGVHICRECEQDIVNSDIGDIKYQYYKSVIKKLWIDYIIQFSQKV</sequence>
<accession>R1CF84</accession>
<name>R1CF84_9FIRM</name>
<dbReference type="RefSeq" id="WP_006310838.1">
    <property type="nucleotide sequence ID" value="NZ_ARZA01000099.1"/>
</dbReference>